<evidence type="ECO:0000256" key="1">
    <source>
        <dbReference type="SAM" id="SignalP"/>
    </source>
</evidence>
<dbReference type="AlphaFoldDB" id="A0A3E3I6T8"/>
<dbReference type="Proteomes" id="UP000260812">
    <property type="component" value="Unassembled WGS sequence"/>
</dbReference>
<protein>
    <submittedName>
        <fullName evidence="2">Extracellular solute-binding protein</fullName>
    </submittedName>
</protein>
<dbReference type="PANTHER" id="PTHR43649">
    <property type="entry name" value="ARABINOSE-BINDING PROTEIN-RELATED"/>
    <property type="match status" value="1"/>
</dbReference>
<feature type="signal peptide" evidence="1">
    <location>
        <begin position="1"/>
        <end position="20"/>
    </location>
</feature>
<keyword evidence="3" id="KW-1185">Reference proteome</keyword>
<organism evidence="2 3">
    <name type="scientific">Eisenbergiella massiliensis</name>
    <dbReference type="NCBI Taxonomy" id="1720294"/>
    <lineage>
        <taxon>Bacteria</taxon>
        <taxon>Bacillati</taxon>
        <taxon>Bacillota</taxon>
        <taxon>Clostridia</taxon>
        <taxon>Lachnospirales</taxon>
        <taxon>Lachnospiraceae</taxon>
        <taxon>Eisenbergiella</taxon>
    </lineage>
</organism>
<dbReference type="Pfam" id="PF01547">
    <property type="entry name" value="SBP_bac_1"/>
    <property type="match status" value="1"/>
</dbReference>
<gene>
    <name evidence="2" type="ORF">DXC51_09300</name>
</gene>
<dbReference type="RefSeq" id="WP_117544345.1">
    <property type="nucleotide sequence ID" value="NZ_JBKUNB010000014.1"/>
</dbReference>
<dbReference type="GeneID" id="97987070"/>
<dbReference type="Gene3D" id="3.40.190.10">
    <property type="entry name" value="Periplasmic binding protein-like II"/>
    <property type="match status" value="1"/>
</dbReference>
<keyword evidence="1" id="KW-0732">Signal</keyword>
<name>A0A3E3I6T8_9FIRM</name>
<dbReference type="PANTHER" id="PTHR43649:SF12">
    <property type="entry name" value="DIACETYLCHITOBIOSE BINDING PROTEIN DASA"/>
    <property type="match status" value="1"/>
</dbReference>
<comment type="caution">
    <text evidence="2">The sequence shown here is derived from an EMBL/GenBank/DDBJ whole genome shotgun (WGS) entry which is preliminary data.</text>
</comment>
<dbReference type="PROSITE" id="PS51257">
    <property type="entry name" value="PROKAR_LIPOPROTEIN"/>
    <property type="match status" value="1"/>
</dbReference>
<evidence type="ECO:0000313" key="3">
    <source>
        <dbReference type="Proteomes" id="UP000260812"/>
    </source>
</evidence>
<dbReference type="SUPFAM" id="SSF53850">
    <property type="entry name" value="Periplasmic binding protein-like II"/>
    <property type="match status" value="1"/>
</dbReference>
<sequence>MKKKALSILLTAAMAVTLLAGCGSSSDNAGSTAASGDTTAESAAGSEAAAGSDKTVVNFYYSTDLEKVAQKEIEAFNTANSDIEVVGHSIAEGDYDDKVKVMTAGGSTDADIYWVRTPAQMAQYTANGAFVNLAPYAEKSGVDLSPIKETSLAGVTDADGAFYGYPTSGSCWMLFYNKELFDAKGIDYPENLTWNEYLDLIKELTGEEDGTKYWGGLMPIWTPNLGAVAAGEYLDDESLTRTKEFAQIQHRMYVDDASAPGIAEMTSGTFDIKAYFEAGNIYTMINGDWMFRLMEADFEWGAAPLPIFDGEPEGSSVGQSSYLVISSNSKHPEEAYKFIEYYCTTPEGTTIIAQNHDVPSYATDEALEVFKSEVNVPGVDYRFSAKIKDEQKGQEGYASLIEAYNQELQLYLLDEQSLDATFENYAELRDEIMN</sequence>
<evidence type="ECO:0000313" key="2">
    <source>
        <dbReference type="EMBL" id="RGE61738.1"/>
    </source>
</evidence>
<reference evidence="2" key="1">
    <citation type="submission" date="2018-08" db="EMBL/GenBank/DDBJ databases">
        <title>A genome reference for cultivated species of the human gut microbiota.</title>
        <authorList>
            <person name="Zou Y."/>
            <person name="Xue W."/>
            <person name="Luo G."/>
        </authorList>
    </citation>
    <scope>NUCLEOTIDE SEQUENCE [LARGE SCALE GENOMIC DNA]</scope>
    <source>
        <strain evidence="2">TF05-5AC</strain>
    </source>
</reference>
<feature type="chain" id="PRO_5039412330" evidence="1">
    <location>
        <begin position="21"/>
        <end position="434"/>
    </location>
</feature>
<dbReference type="EMBL" id="QVLV01000005">
    <property type="protein sequence ID" value="RGE61738.1"/>
    <property type="molecule type" value="Genomic_DNA"/>
</dbReference>
<dbReference type="InterPro" id="IPR050490">
    <property type="entry name" value="Bact_solute-bd_prot1"/>
</dbReference>
<accession>A0A3E3I6T8</accession>
<dbReference type="InterPro" id="IPR006059">
    <property type="entry name" value="SBP"/>
</dbReference>
<proteinExistence type="predicted"/>